<keyword evidence="3" id="KW-1185">Reference proteome</keyword>
<feature type="compositionally biased region" description="Basic residues" evidence="1">
    <location>
        <begin position="26"/>
        <end position="40"/>
    </location>
</feature>
<reference evidence="2" key="1">
    <citation type="journal article" date="2023" name="Science">
        <title>Genome structures resolve the early diversification of teleost fishes.</title>
        <authorList>
            <person name="Parey E."/>
            <person name="Louis A."/>
            <person name="Montfort J."/>
            <person name="Bouchez O."/>
            <person name="Roques C."/>
            <person name="Iampietro C."/>
            <person name="Lluch J."/>
            <person name="Castinel A."/>
            <person name="Donnadieu C."/>
            <person name="Desvignes T."/>
            <person name="Floi Bucao C."/>
            <person name="Jouanno E."/>
            <person name="Wen M."/>
            <person name="Mejri S."/>
            <person name="Dirks R."/>
            <person name="Jansen H."/>
            <person name="Henkel C."/>
            <person name="Chen W.J."/>
            <person name="Zahm M."/>
            <person name="Cabau C."/>
            <person name="Klopp C."/>
            <person name="Thompson A.W."/>
            <person name="Robinson-Rechavi M."/>
            <person name="Braasch I."/>
            <person name="Lecointre G."/>
            <person name="Bobe J."/>
            <person name="Postlethwait J.H."/>
            <person name="Berthelot C."/>
            <person name="Roest Crollius H."/>
            <person name="Guiguen Y."/>
        </authorList>
    </citation>
    <scope>NUCLEOTIDE SEQUENCE</scope>
    <source>
        <strain evidence="2">NC1722</strain>
    </source>
</reference>
<feature type="region of interest" description="Disordered" evidence="1">
    <location>
        <begin position="1"/>
        <end position="40"/>
    </location>
</feature>
<protein>
    <submittedName>
        <fullName evidence="2">Uncharacterized protein</fullName>
    </submittedName>
</protein>
<dbReference type="Proteomes" id="UP001221898">
    <property type="component" value="Unassembled WGS sequence"/>
</dbReference>
<gene>
    <name evidence="2" type="ORF">AAFF_G00067150</name>
</gene>
<accession>A0AAD7WYQ5</accession>
<evidence type="ECO:0000256" key="1">
    <source>
        <dbReference type="SAM" id="MobiDB-lite"/>
    </source>
</evidence>
<name>A0AAD7WYQ5_9TELE</name>
<evidence type="ECO:0000313" key="3">
    <source>
        <dbReference type="Proteomes" id="UP001221898"/>
    </source>
</evidence>
<comment type="caution">
    <text evidence="2">The sequence shown here is derived from an EMBL/GenBank/DDBJ whole genome shotgun (WGS) entry which is preliminary data.</text>
</comment>
<organism evidence="2 3">
    <name type="scientific">Aldrovandia affinis</name>
    <dbReference type="NCBI Taxonomy" id="143900"/>
    <lineage>
        <taxon>Eukaryota</taxon>
        <taxon>Metazoa</taxon>
        <taxon>Chordata</taxon>
        <taxon>Craniata</taxon>
        <taxon>Vertebrata</taxon>
        <taxon>Euteleostomi</taxon>
        <taxon>Actinopterygii</taxon>
        <taxon>Neopterygii</taxon>
        <taxon>Teleostei</taxon>
        <taxon>Notacanthiformes</taxon>
        <taxon>Halosauridae</taxon>
        <taxon>Aldrovandia</taxon>
    </lineage>
</organism>
<dbReference type="AlphaFoldDB" id="A0AAD7WYQ5"/>
<proteinExistence type="predicted"/>
<dbReference type="EMBL" id="JAINUG010000014">
    <property type="protein sequence ID" value="KAJ8414117.1"/>
    <property type="molecule type" value="Genomic_DNA"/>
</dbReference>
<evidence type="ECO:0000313" key="2">
    <source>
        <dbReference type="EMBL" id="KAJ8414117.1"/>
    </source>
</evidence>
<sequence>MKELYALRPTNVGNPNLDLPPEMKPRKPRKRGRRGGIKHRRDARLFKPYVPSVIMGNVRSLSNRPDELSAVVSAERLPAMEPYLFDGDVAKRRYY</sequence>